<sequence>MIIPAAALAILVMPAFWLVAHHPTPTTLYAASILLAGMFDLSTCTMLVAVAEGLPHARRAGGFALIYAVAISAFGGSTQFAVAGLIRLTGNRLTPAWYMLAALVVGLVAMWRFPETRPELLALEGGGSVSMRSPSAQGHGKRSDQSENR</sequence>
<feature type="transmembrane region" description="Helical" evidence="6">
    <location>
        <begin position="30"/>
        <end position="51"/>
    </location>
</feature>
<evidence type="ECO:0000313" key="7">
    <source>
        <dbReference type="EMBL" id="TXC71265.1"/>
    </source>
</evidence>
<dbReference type="InterPro" id="IPR036259">
    <property type="entry name" value="MFS_trans_sf"/>
</dbReference>
<organism evidence="7 8">
    <name type="scientific">Sphingomonas ginsenosidivorax</name>
    <dbReference type="NCBI Taxonomy" id="862135"/>
    <lineage>
        <taxon>Bacteria</taxon>
        <taxon>Pseudomonadati</taxon>
        <taxon>Pseudomonadota</taxon>
        <taxon>Alphaproteobacteria</taxon>
        <taxon>Sphingomonadales</taxon>
        <taxon>Sphingomonadaceae</taxon>
        <taxon>Sphingomonas</taxon>
    </lineage>
</organism>
<feature type="region of interest" description="Disordered" evidence="5">
    <location>
        <begin position="125"/>
        <end position="149"/>
    </location>
</feature>
<dbReference type="GO" id="GO:0005886">
    <property type="term" value="C:plasma membrane"/>
    <property type="evidence" value="ECO:0007669"/>
    <property type="project" value="UniProtKB-SubCell"/>
</dbReference>
<evidence type="ECO:0000256" key="2">
    <source>
        <dbReference type="ARBA" id="ARBA00022448"/>
    </source>
</evidence>
<dbReference type="RefSeq" id="WP_147082388.1">
    <property type="nucleotide sequence ID" value="NZ_VOQR01000001.1"/>
</dbReference>
<evidence type="ECO:0008006" key="9">
    <source>
        <dbReference type="Google" id="ProtNLM"/>
    </source>
</evidence>
<keyword evidence="3" id="KW-1003">Cell membrane</keyword>
<name>A0A5C6UGT3_9SPHN</name>
<protein>
    <recommendedName>
        <fullName evidence="9">MFS transporter</fullName>
    </recommendedName>
</protein>
<comment type="subcellular location">
    <subcellularLocation>
        <location evidence="1">Cell membrane</location>
        <topology evidence="1">Multi-pass membrane protein</topology>
    </subcellularLocation>
</comment>
<dbReference type="InterPro" id="IPR051084">
    <property type="entry name" value="H+-coupled_symporters"/>
</dbReference>
<feature type="transmembrane region" description="Helical" evidence="6">
    <location>
        <begin position="95"/>
        <end position="113"/>
    </location>
</feature>
<dbReference type="AlphaFoldDB" id="A0A5C6UGT3"/>
<gene>
    <name evidence="7" type="ORF">FSB78_10145</name>
</gene>
<comment type="caution">
    <text evidence="7">The sequence shown here is derived from an EMBL/GenBank/DDBJ whole genome shotgun (WGS) entry which is preliminary data.</text>
</comment>
<evidence type="ECO:0000256" key="3">
    <source>
        <dbReference type="ARBA" id="ARBA00022475"/>
    </source>
</evidence>
<dbReference type="OrthoDB" id="9783227at2"/>
<proteinExistence type="predicted"/>
<accession>A0A5C6UGT3</accession>
<keyword evidence="6" id="KW-1133">Transmembrane helix</keyword>
<evidence type="ECO:0000256" key="6">
    <source>
        <dbReference type="SAM" id="Phobius"/>
    </source>
</evidence>
<evidence type="ECO:0000256" key="5">
    <source>
        <dbReference type="SAM" id="MobiDB-lite"/>
    </source>
</evidence>
<dbReference type="GO" id="GO:0015293">
    <property type="term" value="F:symporter activity"/>
    <property type="evidence" value="ECO:0007669"/>
    <property type="project" value="UniProtKB-KW"/>
</dbReference>
<keyword evidence="6" id="KW-0472">Membrane</keyword>
<keyword evidence="4" id="KW-0769">Symport</keyword>
<dbReference type="Proteomes" id="UP000321250">
    <property type="component" value="Unassembled WGS sequence"/>
</dbReference>
<reference evidence="7 8" key="1">
    <citation type="journal article" date="2013" name="Antonie Van Leeuwenhoek">
        <title>Sphingomonas ginsenosidivorax sp. nov., with the ability to transform ginsenosides.</title>
        <authorList>
            <person name="Jin X.F."/>
            <person name="Kim J.K."/>
            <person name="Liu Q.M."/>
            <person name="Kang M.S."/>
            <person name="He D."/>
            <person name="Jin F.X."/>
            <person name="Kim S.C."/>
            <person name="Im W.T."/>
        </authorList>
    </citation>
    <scope>NUCLEOTIDE SEQUENCE [LARGE SCALE GENOMIC DNA]</scope>
    <source>
        <strain evidence="7 8">KHI67</strain>
    </source>
</reference>
<feature type="transmembrane region" description="Helical" evidence="6">
    <location>
        <begin position="63"/>
        <end position="89"/>
    </location>
</feature>
<keyword evidence="8" id="KW-1185">Reference proteome</keyword>
<dbReference type="PANTHER" id="PTHR43528:SF3">
    <property type="entry name" value="CITRATE-PROTON SYMPORTER"/>
    <property type="match status" value="1"/>
</dbReference>
<evidence type="ECO:0000256" key="1">
    <source>
        <dbReference type="ARBA" id="ARBA00004651"/>
    </source>
</evidence>
<evidence type="ECO:0000256" key="4">
    <source>
        <dbReference type="ARBA" id="ARBA00022847"/>
    </source>
</evidence>
<keyword evidence="6" id="KW-0812">Transmembrane</keyword>
<keyword evidence="2" id="KW-0813">Transport</keyword>
<dbReference type="PANTHER" id="PTHR43528">
    <property type="entry name" value="ALPHA-KETOGLUTARATE PERMEASE"/>
    <property type="match status" value="1"/>
</dbReference>
<evidence type="ECO:0000313" key="8">
    <source>
        <dbReference type="Proteomes" id="UP000321250"/>
    </source>
</evidence>
<dbReference type="SUPFAM" id="SSF103473">
    <property type="entry name" value="MFS general substrate transporter"/>
    <property type="match status" value="1"/>
</dbReference>
<dbReference type="EMBL" id="VOQR01000001">
    <property type="protein sequence ID" value="TXC71265.1"/>
    <property type="molecule type" value="Genomic_DNA"/>
</dbReference>